<evidence type="ECO:0000256" key="1">
    <source>
        <dbReference type="ARBA" id="ARBA00004610"/>
    </source>
</evidence>
<keyword evidence="8 12" id="KW-0472">Membrane</keyword>
<keyword evidence="16" id="KW-1185">Reference proteome</keyword>
<feature type="domain" description="Connexin N-terminal" evidence="13">
    <location>
        <begin position="43"/>
        <end position="76"/>
    </location>
</feature>
<keyword evidence="3" id="KW-1003">Cell membrane</keyword>
<evidence type="ECO:0000256" key="7">
    <source>
        <dbReference type="ARBA" id="ARBA00022989"/>
    </source>
</evidence>
<dbReference type="Proteomes" id="UP000796761">
    <property type="component" value="Unassembled WGS sequence"/>
</dbReference>
<feature type="transmembrane region" description="Helical" evidence="12">
    <location>
        <begin position="20"/>
        <end position="40"/>
    </location>
</feature>
<evidence type="ECO:0000256" key="5">
    <source>
        <dbReference type="ARBA" id="ARBA00022868"/>
    </source>
</evidence>
<feature type="transmembrane region" description="Helical" evidence="12">
    <location>
        <begin position="211"/>
        <end position="231"/>
    </location>
</feature>
<dbReference type="PRINTS" id="PR00206">
    <property type="entry name" value="CONNEXIN"/>
</dbReference>
<accession>A0A8K1GGY6</accession>
<feature type="compositionally biased region" description="Polar residues" evidence="11">
    <location>
        <begin position="437"/>
        <end position="448"/>
    </location>
</feature>
<evidence type="ECO:0000256" key="9">
    <source>
        <dbReference type="RuleBase" id="RU000630"/>
    </source>
</evidence>
<evidence type="ECO:0000259" key="13">
    <source>
        <dbReference type="SMART" id="SM00037"/>
    </source>
</evidence>
<dbReference type="InterPro" id="IPR038359">
    <property type="entry name" value="Connexin_N_sf"/>
</dbReference>
<dbReference type="FunFam" id="1.20.1440.80:FF:000001">
    <property type="entry name" value="Gap junction alpha-1"/>
    <property type="match status" value="1"/>
</dbReference>
<feature type="domain" description="Connexin cysteine-rich" evidence="14">
    <location>
        <begin position="167"/>
        <end position="233"/>
    </location>
</feature>
<name>A0A8K1GGY6_9PASS</name>
<keyword evidence="4 9" id="KW-0812">Transmembrane</keyword>
<comment type="caution">
    <text evidence="15">The sequence shown here is derived from an EMBL/GenBank/DDBJ whole genome shotgun (WGS) entry which is preliminary data.</text>
</comment>
<feature type="coiled-coil region" evidence="10">
    <location>
        <begin position="523"/>
        <end position="550"/>
    </location>
</feature>
<keyword evidence="10" id="KW-0175">Coiled coil</keyword>
<proteinExistence type="inferred from homology"/>
<keyword evidence="6" id="KW-0965">Cell junction</keyword>
<comment type="subcellular location">
    <subcellularLocation>
        <location evidence="1">Cell junction</location>
        <location evidence="1">Gap junction</location>
    </subcellularLocation>
    <subcellularLocation>
        <location evidence="2 9">Cell membrane</location>
        <topology evidence="2 9">Multi-pass membrane protein</topology>
    </subcellularLocation>
</comment>
<dbReference type="SMART" id="SM00037">
    <property type="entry name" value="CNX"/>
    <property type="match status" value="1"/>
</dbReference>
<dbReference type="InterPro" id="IPR019570">
    <property type="entry name" value="Connexin_CCC"/>
</dbReference>
<dbReference type="OrthoDB" id="9939271at2759"/>
<feature type="region of interest" description="Disordered" evidence="11">
    <location>
        <begin position="420"/>
        <end position="467"/>
    </location>
</feature>
<dbReference type="InterPro" id="IPR013092">
    <property type="entry name" value="Connexin_N"/>
</dbReference>
<feature type="compositionally biased region" description="Basic and acidic residues" evidence="11">
    <location>
        <begin position="451"/>
        <end position="460"/>
    </location>
</feature>
<dbReference type="InterPro" id="IPR017990">
    <property type="entry name" value="Connexin_CS"/>
</dbReference>
<dbReference type="PROSITE" id="PS00407">
    <property type="entry name" value="CONNEXINS_1"/>
    <property type="match status" value="1"/>
</dbReference>
<evidence type="ECO:0000256" key="8">
    <source>
        <dbReference type="ARBA" id="ARBA00023136"/>
    </source>
</evidence>
<dbReference type="GO" id="GO:0005243">
    <property type="term" value="F:gap junction channel activity"/>
    <property type="evidence" value="ECO:0007669"/>
    <property type="project" value="TreeGrafter"/>
</dbReference>
<dbReference type="GO" id="GO:0007267">
    <property type="term" value="P:cell-cell signaling"/>
    <property type="evidence" value="ECO:0007669"/>
    <property type="project" value="TreeGrafter"/>
</dbReference>
<evidence type="ECO:0000256" key="4">
    <source>
        <dbReference type="ARBA" id="ARBA00022692"/>
    </source>
</evidence>
<dbReference type="GO" id="GO:0005922">
    <property type="term" value="C:connexin complex"/>
    <property type="evidence" value="ECO:0007669"/>
    <property type="project" value="InterPro"/>
</dbReference>
<dbReference type="Gene3D" id="6.10.250.1060">
    <property type="match status" value="1"/>
</dbReference>
<dbReference type="SMART" id="SM01089">
    <property type="entry name" value="Connexin_CCC"/>
    <property type="match status" value="1"/>
</dbReference>
<evidence type="ECO:0000256" key="3">
    <source>
        <dbReference type="ARBA" id="ARBA00022475"/>
    </source>
</evidence>
<feature type="compositionally biased region" description="Polar residues" evidence="11">
    <location>
        <begin position="341"/>
        <end position="353"/>
    </location>
</feature>
<evidence type="ECO:0000256" key="12">
    <source>
        <dbReference type="SAM" id="Phobius"/>
    </source>
</evidence>
<evidence type="ECO:0000256" key="2">
    <source>
        <dbReference type="ARBA" id="ARBA00004651"/>
    </source>
</evidence>
<comment type="similarity">
    <text evidence="9">Belongs to the connexin family.</text>
</comment>
<organism evidence="15 16">
    <name type="scientific">Zosterops borbonicus</name>
    <dbReference type="NCBI Taxonomy" id="364589"/>
    <lineage>
        <taxon>Eukaryota</taxon>
        <taxon>Metazoa</taxon>
        <taxon>Chordata</taxon>
        <taxon>Craniata</taxon>
        <taxon>Vertebrata</taxon>
        <taxon>Euteleostomi</taxon>
        <taxon>Archelosauria</taxon>
        <taxon>Archosauria</taxon>
        <taxon>Dinosauria</taxon>
        <taxon>Saurischia</taxon>
        <taxon>Theropoda</taxon>
        <taxon>Coelurosauria</taxon>
        <taxon>Aves</taxon>
        <taxon>Neognathae</taxon>
        <taxon>Neoaves</taxon>
        <taxon>Telluraves</taxon>
        <taxon>Australaves</taxon>
        <taxon>Passeriformes</taxon>
        <taxon>Sylvioidea</taxon>
        <taxon>Zosteropidae</taxon>
        <taxon>Zosterops</taxon>
    </lineage>
</organism>
<feature type="region of interest" description="Disordered" evidence="11">
    <location>
        <begin position="323"/>
        <end position="353"/>
    </location>
</feature>
<dbReference type="PANTHER" id="PTHR11984:SF60">
    <property type="entry name" value="GAP JUNCTION ALPHA-9 PROTEIN"/>
    <property type="match status" value="1"/>
</dbReference>
<dbReference type="Pfam" id="PF00029">
    <property type="entry name" value="Connexin"/>
    <property type="match status" value="1"/>
</dbReference>
<feature type="coiled-coil region" evidence="10">
    <location>
        <begin position="100"/>
        <end position="142"/>
    </location>
</feature>
<keyword evidence="7 12" id="KW-1133">Transmembrane helix</keyword>
<keyword evidence="5 9" id="KW-0303">Gap junction</keyword>
<gene>
    <name evidence="15" type="ORF">HGM15179_009116</name>
</gene>
<evidence type="ECO:0000259" key="14">
    <source>
        <dbReference type="SMART" id="SM01089"/>
    </source>
</evidence>
<reference evidence="15" key="1">
    <citation type="submission" date="2019-04" db="EMBL/GenBank/DDBJ databases">
        <title>Genome assembly of Zosterops borbonicus 15179.</title>
        <authorList>
            <person name="Leroy T."/>
            <person name="Anselmetti Y."/>
            <person name="Tilak M.-K."/>
            <person name="Nabholz B."/>
        </authorList>
    </citation>
    <scope>NUCLEOTIDE SEQUENCE</scope>
    <source>
        <strain evidence="15">HGM_15179</strain>
        <tissue evidence="15">Muscle</tissue>
    </source>
</reference>
<evidence type="ECO:0000256" key="6">
    <source>
        <dbReference type="ARBA" id="ARBA00022949"/>
    </source>
</evidence>
<dbReference type="PROSITE" id="PS00408">
    <property type="entry name" value="CONNEXINS_2"/>
    <property type="match status" value="1"/>
</dbReference>
<evidence type="ECO:0000313" key="16">
    <source>
        <dbReference type="Proteomes" id="UP000796761"/>
    </source>
</evidence>
<comment type="subunit">
    <text evidence="9">A connexon is composed of a hexamer of connexins.</text>
</comment>
<dbReference type="Gene3D" id="1.20.1440.80">
    <property type="entry name" value="Gap junction channel protein cysteine-rich domain"/>
    <property type="match status" value="1"/>
</dbReference>
<dbReference type="AlphaFoldDB" id="A0A8K1GGY6"/>
<protein>
    <recommendedName>
        <fullName evidence="9">Gap junction protein</fullName>
    </recommendedName>
</protein>
<evidence type="ECO:0000256" key="10">
    <source>
        <dbReference type="SAM" id="Coils"/>
    </source>
</evidence>
<sequence>MGDWNFLGGILEEVHIHSTIIGKIWLTILFIFRMLVLGVATENVWNDEQSEFICNTEQPGCRNVCYDEAFPISLIRYWVLQVIFVSSPSLVYMGHALYRLRDLEKERQKKKAQVRVELESTELEMTENRKRLERELRQLDQRKLNKAPLRGSLLCTYVIHIFTRSAVEVGFMIGQYLLYGFHLDPLYKCQRDPCPNTVDCFVSRPTEKTVFILFMQSIATVSLLLNILEIIHLGFRKIKMGLCEQNKNKEDSDNFYKNKSKKNSVIPHSSLGIPTTPQKTLPCALSSYTYLIEKQTDTMLYPVLNSPSVFQSVQNCTETSSNYTHCNQENKPPKKRPATNALDNQTQNASTNNNEGFLGELWTEMHEAQEEAEKEHFLVVTQNADTASDMYLGSFAEMPSQTSLQSETTFPSTSFRRQAMVESTTNSLPKNNDRRQSSFSVNKAQIPSNADVKHSSRADTSDSVGMAADSKREQFRQYLEKSGVLDMLTKVLVALYEEPEKPDSALDFLKHHLGASAPENPEIEALRLEVAEMKEKYEAVLEENKKLKTKLAQYESPQDEKHGE</sequence>
<dbReference type="EMBL" id="SWJQ01000238">
    <property type="protein sequence ID" value="TRZ18028.1"/>
    <property type="molecule type" value="Genomic_DNA"/>
</dbReference>
<evidence type="ECO:0000313" key="15">
    <source>
        <dbReference type="EMBL" id="TRZ18028.1"/>
    </source>
</evidence>
<dbReference type="CDD" id="cd21937">
    <property type="entry name" value="ZIP_MycBP-like"/>
    <property type="match status" value="1"/>
</dbReference>
<feature type="compositionally biased region" description="Polar residues" evidence="11">
    <location>
        <begin position="420"/>
        <end position="430"/>
    </location>
</feature>
<dbReference type="InterPro" id="IPR000500">
    <property type="entry name" value="Connexin"/>
</dbReference>
<evidence type="ECO:0000256" key="11">
    <source>
        <dbReference type="SAM" id="MobiDB-lite"/>
    </source>
</evidence>
<dbReference type="PANTHER" id="PTHR11984">
    <property type="entry name" value="CONNEXIN"/>
    <property type="match status" value="1"/>
</dbReference>
<comment type="function">
    <text evidence="9">One gap junction consists of a cluster of closely packed pairs of transmembrane channels, the connexons, through which materials of low MW diffuse from one cell to a neighboring cell.</text>
</comment>